<organism evidence="1 2">
    <name type="scientific">Mycolicibacter minnesotensis</name>
    <dbReference type="NCBI Taxonomy" id="1118379"/>
    <lineage>
        <taxon>Bacteria</taxon>
        <taxon>Bacillati</taxon>
        <taxon>Actinomycetota</taxon>
        <taxon>Actinomycetes</taxon>
        <taxon>Mycobacteriales</taxon>
        <taxon>Mycobacteriaceae</taxon>
        <taxon>Mycolicibacter</taxon>
    </lineage>
</organism>
<dbReference type="AlphaFoldDB" id="A0AA91M6Y8"/>
<dbReference type="Proteomes" id="UP000192320">
    <property type="component" value="Unassembled WGS sequence"/>
</dbReference>
<protein>
    <submittedName>
        <fullName evidence="1">Uncharacterized protein</fullName>
    </submittedName>
</protein>
<evidence type="ECO:0000313" key="2">
    <source>
        <dbReference type="Proteomes" id="UP000192320"/>
    </source>
</evidence>
<keyword evidence="2" id="KW-1185">Reference proteome</keyword>
<name>A0AA91M6Y8_9MYCO</name>
<accession>A0AA91M6Y8</accession>
<comment type="caution">
    <text evidence="1">The sequence shown here is derived from an EMBL/GenBank/DDBJ whole genome shotgun (WGS) entry which is preliminary data.</text>
</comment>
<gene>
    <name evidence="1" type="ORF">BST33_10050</name>
</gene>
<proteinExistence type="predicted"/>
<reference evidence="1 2" key="1">
    <citation type="submission" date="2017-02" db="EMBL/GenBank/DDBJ databases">
        <title>The new phylogeny of genus Mycobacterium.</title>
        <authorList>
            <person name="Tortoli E."/>
            <person name="Trovato A."/>
            <person name="Cirillo D.M."/>
        </authorList>
    </citation>
    <scope>NUCLEOTIDE SEQUENCE [LARGE SCALE GENOMIC DNA]</scope>
    <source>
        <strain evidence="1 2">DSM 45633</strain>
    </source>
</reference>
<evidence type="ECO:0000313" key="1">
    <source>
        <dbReference type="EMBL" id="ORB01101.1"/>
    </source>
</evidence>
<dbReference type="EMBL" id="MVHZ01000008">
    <property type="protein sequence ID" value="ORB01101.1"/>
    <property type="molecule type" value="Genomic_DNA"/>
</dbReference>
<sequence>MPGNPPGPGGRAAKVEFKINEAGMRQLQRDLEKRVASGVEIPSGGSEADAIRSVKDQLKKMGLTPDDQGVRQMVRAARKGT</sequence>